<sequence length="282" mass="31917">MVSDKSLPVCSSSSLLVIVGLKVWIKKKNKNKRTGRMQQGGEMHNQQQATNVQQKTQNSEEEEEANKANQSGVIVLGLNVHCPPCEERIRKSLWGFEGVERIEVDSKNNKVTIKGKKTDPMKVAERVKKKTGKHVVLISPKYPKKEEKKEEKKKEVKEFIQSHLPVIEVVLKVYLYCPACAKDVKKAIHMMPGVLTVQPDLEKNLVTVKGAIEPEKLVEFVKKKIGKYAEIVKKGNQGQKDGKNEKQVDQNYIKDFYGNYPRGLICDTQLFSDENPNSCSII</sequence>
<dbReference type="EMBL" id="CM044707">
    <property type="protein sequence ID" value="KAI5655548.1"/>
    <property type="molecule type" value="Genomic_DNA"/>
</dbReference>
<gene>
    <name evidence="1" type="ORF">M9H77_32735</name>
</gene>
<evidence type="ECO:0000313" key="2">
    <source>
        <dbReference type="Proteomes" id="UP001060085"/>
    </source>
</evidence>
<dbReference type="Proteomes" id="UP001060085">
    <property type="component" value="Linkage Group LG07"/>
</dbReference>
<comment type="caution">
    <text evidence="1">The sequence shown here is derived from an EMBL/GenBank/DDBJ whole genome shotgun (WGS) entry which is preliminary data.</text>
</comment>
<protein>
    <submittedName>
        <fullName evidence="1">Uncharacterized protein</fullName>
    </submittedName>
</protein>
<organism evidence="1 2">
    <name type="scientific">Catharanthus roseus</name>
    <name type="common">Madagascar periwinkle</name>
    <name type="synonym">Vinca rosea</name>
    <dbReference type="NCBI Taxonomy" id="4058"/>
    <lineage>
        <taxon>Eukaryota</taxon>
        <taxon>Viridiplantae</taxon>
        <taxon>Streptophyta</taxon>
        <taxon>Embryophyta</taxon>
        <taxon>Tracheophyta</taxon>
        <taxon>Spermatophyta</taxon>
        <taxon>Magnoliopsida</taxon>
        <taxon>eudicotyledons</taxon>
        <taxon>Gunneridae</taxon>
        <taxon>Pentapetalae</taxon>
        <taxon>asterids</taxon>
        <taxon>lamiids</taxon>
        <taxon>Gentianales</taxon>
        <taxon>Apocynaceae</taxon>
        <taxon>Rauvolfioideae</taxon>
        <taxon>Vinceae</taxon>
        <taxon>Catharanthinae</taxon>
        <taxon>Catharanthus</taxon>
    </lineage>
</organism>
<accession>A0ACC0A6A4</accession>
<keyword evidence="2" id="KW-1185">Reference proteome</keyword>
<evidence type="ECO:0000313" key="1">
    <source>
        <dbReference type="EMBL" id="KAI5655548.1"/>
    </source>
</evidence>
<name>A0ACC0A6A4_CATRO</name>
<proteinExistence type="predicted"/>
<reference evidence="2" key="1">
    <citation type="journal article" date="2023" name="Nat. Plants">
        <title>Single-cell RNA sequencing provides a high-resolution roadmap for understanding the multicellular compartmentation of specialized metabolism.</title>
        <authorList>
            <person name="Sun S."/>
            <person name="Shen X."/>
            <person name="Li Y."/>
            <person name="Li Y."/>
            <person name="Wang S."/>
            <person name="Li R."/>
            <person name="Zhang H."/>
            <person name="Shen G."/>
            <person name="Guo B."/>
            <person name="Wei J."/>
            <person name="Xu J."/>
            <person name="St-Pierre B."/>
            <person name="Chen S."/>
            <person name="Sun C."/>
        </authorList>
    </citation>
    <scope>NUCLEOTIDE SEQUENCE [LARGE SCALE GENOMIC DNA]</scope>
</reference>